<accession>A0AAE1LHA0</accession>
<reference evidence="1" key="1">
    <citation type="submission" date="2021-07" db="EMBL/GenBank/DDBJ databases">
        <authorList>
            <person name="Catto M.A."/>
            <person name="Jacobson A."/>
            <person name="Kennedy G."/>
            <person name="Labadie P."/>
            <person name="Hunt B.G."/>
            <person name="Srinivasan R."/>
        </authorList>
    </citation>
    <scope>NUCLEOTIDE SEQUENCE</scope>
    <source>
        <strain evidence="1">PL_HMW_Pooled</strain>
        <tissue evidence="1">Head</tissue>
    </source>
</reference>
<evidence type="ECO:0000313" key="2">
    <source>
        <dbReference type="Proteomes" id="UP001219518"/>
    </source>
</evidence>
<comment type="caution">
    <text evidence="1">The sequence shown here is derived from an EMBL/GenBank/DDBJ whole genome shotgun (WGS) entry which is preliminary data.</text>
</comment>
<gene>
    <name evidence="1" type="ORF">KUF71_000845</name>
</gene>
<dbReference type="PANTHER" id="PTHR46113:SF1">
    <property type="entry name" value="PEPTIDASE M17 LEUCYL AMINOPEPTIDASE N-TERMINAL DOMAIN-CONTAINING PROTEIN"/>
    <property type="match status" value="1"/>
</dbReference>
<organism evidence="1 2">
    <name type="scientific">Frankliniella fusca</name>
    <dbReference type="NCBI Taxonomy" id="407009"/>
    <lineage>
        <taxon>Eukaryota</taxon>
        <taxon>Metazoa</taxon>
        <taxon>Ecdysozoa</taxon>
        <taxon>Arthropoda</taxon>
        <taxon>Hexapoda</taxon>
        <taxon>Insecta</taxon>
        <taxon>Pterygota</taxon>
        <taxon>Neoptera</taxon>
        <taxon>Paraneoptera</taxon>
        <taxon>Thysanoptera</taxon>
        <taxon>Terebrantia</taxon>
        <taxon>Thripoidea</taxon>
        <taxon>Thripidae</taxon>
        <taxon>Frankliniella</taxon>
    </lineage>
</organism>
<protein>
    <submittedName>
        <fullName evidence="1">Magnesium-chelatase subunit ChlH, chloroplastic</fullName>
    </submittedName>
</protein>
<dbReference type="AlphaFoldDB" id="A0AAE1LHA0"/>
<evidence type="ECO:0000313" key="1">
    <source>
        <dbReference type="EMBL" id="KAK3918007.1"/>
    </source>
</evidence>
<dbReference type="EMBL" id="JAHWGI010000838">
    <property type="protein sequence ID" value="KAK3918007.1"/>
    <property type="molecule type" value="Genomic_DNA"/>
</dbReference>
<proteinExistence type="predicted"/>
<sequence>MKNRRKSEESMKKVDWVTVKEEIPEVDVEPEIKEETDEFKIHKNYLKEKVKTDVLTPSLLASLDRNALTDRKALRTVSETAAALGHDITKVNLSRTTIRRYRESSRANARGRLADDFSSDGPCVLHWDGKRLQEDGVWVERLVVVAVDLKSGTEQLLGILKLADGTGKSQAEAVLSLAREWDLAHRVVGLFFDTTASNTSPSKGACVLIELGLGRKLLRLACRHHVLELPVKGGFEALIGPSQSPDIPLFTRFKNFWPQIDQGNYVNAVQLQLIRRVPNADEMIVFCKELLSQEVQPRDDYKMLLLYTIMFLGGVPPGGAKFYKPIAVSKTRFMAGAIYCLLFPLEPKEKTAAFEVSVFAVTAHVRIWYQSRIPAAAPRSDLEYLHTITREVLRNRKNDARKTMWRTAGGKLLGHLWYLCPELVTLALFDSKVDEQTKVSMVSAMNEGAEIEEEDLPNKGFIVKLENSVLSLTLSSFVNAGSKYFFRKLGVDFLSLHPSEWAQNPNYKEIEALVKHLPAVNDAAERNVKIASDFHQILTKNEEHRQGLYLNVAGDMKKFSQK</sequence>
<keyword evidence="2" id="KW-1185">Reference proteome</keyword>
<reference evidence="1" key="2">
    <citation type="journal article" date="2023" name="BMC Genomics">
        <title>Pest status, molecular evolution, and epigenetic factors derived from the genome assembly of Frankliniella fusca, a thysanopteran phytovirus vector.</title>
        <authorList>
            <person name="Catto M.A."/>
            <person name="Labadie P.E."/>
            <person name="Jacobson A.L."/>
            <person name="Kennedy G.G."/>
            <person name="Srinivasan R."/>
            <person name="Hunt B.G."/>
        </authorList>
    </citation>
    <scope>NUCLEOTIDE SEQUENCE</scope>
    <source>
        <strain evidence="1">PL_HMW_Pooled</strain>
    </source>
</reference>
<dbReference type="PANTHER" id="PTHR46113">
    <property type="entry name" value="SNAC DOMAIN-CONTAINING PROTEIN"/>
    <property type="match status" value="1"/>
</dbReference>
<name>A0AAE1LHA0_9NEOP</name>
<dbReference type="Proteomes" id="UP001219518">
    <property type="component" value="Unassembled WGS sequence"/>
</dbReference>